<evidence type="ECO:0000256" key="8">
    <source>
        <dbReference type="RuleBase" id="RU000607"/>
    </source>
</evidence>
<dbReference type="CDD" id="cd03411">
    <property type="entry name" value="Ferrochelatase_N"/>
    <property type="match status" value="1"/>
</dbReference>
<dbReference type="InterPro" id="IPR001015">
    <property type="entry name" value="Ferrochelatase"/>
</dbReference>
<evidence type="ECO:0000256" key="4">
    <source>
        <dbReference type="ARBA" id="ARBA00023239"/>
    </source>
</evidence>
<feature type="binding site" evidence="7">
    <location>
        <position position="290"/>
    </location>
    <ligand>
        <name>Fe(2+)</name>
        <dbReference type="ChEBI" id="CHEBI:29033"/>
    </ligand>
</feature>
<comment type="similarity">
    <text evidence="1 7 8">Belongs to the ferrochelatase family.</text>
</comment>
<dbReference type="PANTHER" id="PTHR11108">
    <property type="entry name" value="FERROCHELATASE"/>
    <property type="match status" value="1"/>
</dbReference>
<evidence type="ECO:0000256" key="5">
    <source>
        <dbReference type="ARBA" id="ARBA00023244"/>
    </source>
</evidence>
<dbReference type="Gene3D" id="3.40.50.1400">
    <property type="match status" value="2"/>
</dbReference>
<dbReference type="RefSeq" id="WP_354442316.1">
    <property type="nucleotide sequence ID" value="NZ_JBEPSH010000002.1"/>
</dbReference>
<dbReference type="HAMAP" id="MF_00323">
    <property type="entry name" value="Ferrochelatase"/>
    <property type="match status" value="1"/>
</dbReference>
<proteinExistence type="inferred from homology"/>
<reference evidence="9 10" key="1">
    <citation type="submission" date="2024-06" db="EMBL/GenBank/DDBJ databases">
        <title>Sorghum-associated microbial communities from plants grown in Nebraska, USA.</title>
        <authorList>
            <person name="Schachtman D."/>
        </authorList>
    </citation>
    <scope>NUCLEOTIDE SEQUENCE [LARGE SCALE GENOMIC DNA]</scope>
    <source>
        <strain evidence="9 10">2709</strain>
    </source>
</reference>
<keyword evidence="3 7" id="KW-0350">Heme biosynthesis</keyword>
<name>A0ABV2Q5J8_9BURK</name>
<evidence type="ECO:0000313" key="10">
    <source>
        <dbReference type="Proteomes" id="UP001549320"/>
    </source>
</evidence>
<comment type="catalytic activity">
    <reaction evidence="6">
        <text>Fe-coproporphyrin III + 2 H(+) = coproporphyrin III + Fe(2+)</text>
        <dbReference type="Rhea" id="RHEA:49572"/>
        <dbReference type="ChEBI" id="CHEBI:15378"/>
        <dbReference type="ChEBI" id="CHEBI:29033"/>
        <dbReference type="ChEBI" id="CHEBI:68438"/>
        <dbReference type="ChEBI" id="CHEBI:131725"/>
        <dbReference type="EC" id="4.99.1.9"/>
    </reaction>
    <physiologicalReaction direction="right-to-left" evidence="6">
        <dbReference type="Rhea" id="RHEA:49574"/>
    </physiologicalReaction>
</comment>
<dbReference type="InterPro" id="IPR033644">
    <property type="entry name" value="Ferrochelatase_C"/>
</dbReference>
<evidence type="ECO:0000313" key="9">
    <source>
        <dbReference type="EMBL" id="MET4576305.1"/>
    </source>
</evidence>
<dbReference type="PANTHER" id="PTHR11108:SF1">
    <property type="entry name" value="FERROCHELATASE, MITOCHONDRIAL"/>
    <property type="match status" value="1"/>
</dbReference>
<dbReference type="GO" id="GO:0004325">
    <property type="term" value="F:ferrochelatase activity"/>
    <property type="evidence" value="ECO:0007669"/>
    <property type="project" value="UniProtKB-EC"/>
</dbReference>
<evidence type="ECO:0000256" key="2">
    <source>
        <dbReference type="ARBA" id="ARBA00023004"/>
    </source>
</evidence>
<keyword evidence="7 8" id="KW-0963">Cytoplasm</keyword>
<dbReference type="Proteomes" id="UP001549320">
    <property type="component" value="Unassembled WGS sequence"/>
</dbReference>
<evidence type="ECO:0000256" key="1">
    <source>
        <dbReference type="ARBA" id="ARBA00007718"/>
    </source>
</evidence>
<dbReference type="PROSITE" id="PS00534">
    <property type="entry name" value="FERROCHELATASE"/>
    <property type="match status" value="1"/>
</dbReference>
<dbReference type="NCBIfam" id="TIGR00109">
    <property type="entry name" value="hemH"/>
    <property type="match status" value="1"/>
</dbReference>
<protein>
    <recommendedName>
        <fullName evidence="7 8">Ferrochelatase</fullName>
        <ecNumber evidence="7 8">4.98.1.1</ecNumber>
    </recommendedName>
    <alternativeName>
        <fullName evidence="7">Heme synthase</fullName>
    </alternativeName>
    <alternativeName>
        <fullName evidence="7">Protoheme ferro-lyase</fullName>
    </alternativeName>
</protein>
<organism evidence="9 10">
    <name type="scientific">Ottowia thiooxydans</name>
    <dbReference type="NCBI Taxonomy" id="219182"/>
    <lineage>
        <taxon>Bacteria</taxon>
        <taxon>Pseudomonadati</taxon>
        <taxon>Pseudomonadota</taxon>
        <taxon>Betaproteobacteria</taxon>
        <taxon>Burkholderiales</taxon>
        <taxon>Comamonadaceae</taxon>
        <taxon>Ottowia</taxon>
    </lineage>
</organism>
<comment type="caution">
    <text evidence="9">The sequence shown here is derived from an EMBL/GenBank/DDBJ whole genome shotgun (WGS) entry which is preliminary data.</text>
</comment>
<comment type="catalytic activity">
    <reaction evidence="7 8">
        <text>heme b + 2 H(+) = protoporphyrin IX + Fe(2+)</text>
        <dbReference type="Rhea" id="RHEA:22584"/>
        <dbReference type="ChEBI" id="CHEBI:15378"/>
        <dbReference type="ChEBI" id="CHEBI:29033"/>
        <dbReference type="ChEBI" id="CHEBI:57306"/>
        <dbReference type="ChEBI" id="CHEBI:60344"/>
        <dbReference type="EC" id="4.98.1.1"/>
    </reaction>
</comment>
<keyword evidence="4 7" id="KW-0456">Lyase</keyword>
<keyword evidence="5 7" id="KW-0627">Porphyrin biosynthesis</keyword>
<evidence type="ECO:0000256" key="7">
    <source>
        <dbReference type="HAMAP-Rule" id="MF_00323"/>
    </source>
</evidence>
<comment type="pathway">
    <text evidence="7 8">Porphyrin-containing compound metabolism; protoheme biosynthesis; protoheme from protoporphyrin-IX: step 1/1.</text>
</comment>
<comment type="subcellular location">
    <subcellularLocation>
        <location evidence="7 8">Cytoplasm</location>
    </subcellularLocation>
</comment>
<keyword evidence="10" id="KW-1185">Reference proteome</keyword>
<evidence type="ECO:0000256" key="3">
    <source>
        <dbReference type="ARBA" id="ARBA00023133"/>
    </source>
</evidence>
<dbReference type="InterPro" id="IPR019772">
    <property type="entry name" value="Ferrochelatase_AS"/>
</dbReference>
<dbReference type="Pfam" id="PF00762">
    <property type="entry name" value="Ferrochelatase"/>
    <property type="match status" value="1"/>
</dbReference>
<keyword evidence="7" id="KW-0479">Metal-binding</keyword>
<dbReference type="InterPro" id="IPR033659">
    <property type="entry name" value="Ferrochelatase_N"/>
</dbReference>
<dbReference type="SUPFAM" id="SSF53800">
    <property type="entry name" value="Chelatase"/>
    <property type="match status" value="1"/>
</dbReference>
<gene>
    <name evidence="7" type="primary">hemH</name>
    <name evidence="9" type="ORF">ABIE13_001405</name>
</gene>
<sequence length="335" mass="37712">MSFKPEPAPGDAQAPHTGVLLCNLGTPDEPTPSAVRRYLAEFLSDPRVVEIPPLVWKPILYGAILPTRPSKSAEKYRKIWMPEGSPLAFWTARQAVMLRGYLGERGHRVTVRHAMRYGNPSMASMLDELKAQGCTRVLVVPLYPQYAGSTTGSVFDAVGAWARQVRHVPEFHFINRFHDDPGYIRALARQVSNYWMSHGRPNKLIMSFHGVPERSIKLGDPYQAQCLETARLLAERLALKSDDFEVCFQSRFGKAKWLEPYTDQTLQRLAQQGVGRVDVVCPGFVCDCLETLEEIAIEGKETFLHAGGQEFHYIPCLNDNAAWMVALSELVQERL</sequence>
<evidence type="ECO:0000256" key="6">
    <source>
        <dbReference type="ARBA" id="ARBA00024536"/>
    </source>
</evidence>
<comment type="function">
    <text evidence="7 8">Catalyzes the ferrous insertion into protoporphyrin IX.</text>
</comment>
<dbReference type="EC" id="4.98.1.1" evidence="7 8"/>
<dbReference type="EMBL" id="JBEPSH010000002">
    <property type="protein sequence ID" value="MET4576305.1"/>
    <property type="molecule type" value="Genomic_DNA"/>
</dbReference>
<accession>A0ABV2Q5J8</accession>
<dbReference type="CDD" id="cd00419">
    <property type="entry name" value="Ferrochelatase_C"/>
    <property type="match status" value="1"/>
</dbReference>
<keyword evidence="2 7" id="KW-0408">Iron</keyword>
<feature type="binding site" evidence="7">
    <location>
        <position position="209"/>
    </location>
    <ligand>
        <name>Fe(2+)</name>
        <dbReference type="ChEBI" id="CHEBI:29033"/>
    </ligand>
</feature>